<accession>A0A0T6BDW9</accession>
<dbReference type="Pfam" id="PF01715">
    <property type="entry name" value="IPPT"/>
    <property type="match status" value="1"/>
</dbReference>
<dbReference type="Gene3D" id="3.40.50.300">
    <property type="entry name" value="P-loop containing nucleotide triphosphate hydrolases"/>
    <property type="match status" value="1"/>
</dbReference>
<organism evidence="6 7">
    <name type="scientific">Oryctes borbonicus</name>
    <dbReference type="NCBI Taxonomy" id="1629725"/>
    <lineage>
        <taxon>Eukaryota</taxon>
        <taxon>Metazoa</taxon>
        <taxon>Ecdysozoa</taxon>
        <taxon>Arthropoda</taxon>
        <taxon>Hexapoda</taxon>
        <taxon>Insecta</taxon>
        <taxon>Pterygota</taxon>
        <taxon>Neoptera</taxon>
        <taxon>Endopterygota</taxon>
        <taxon>Coleoptera</taxon>
        <taxon>Polyphaga</taxon>
        <taxon>Scarabaeiformia</taxon>
        <taxon>Scarabaeidae</taxon>
        <taxon>Dynastinae</taxon>
        <taxon>Oryctes</taxon>
    </lineage>
</organism>
<dbReference type="GO" id="GO:0052381">
    <property type="term" value="F:tRNA dimethylallyltransferase activity"/>
    <property type="evidence" value="ECO:0007669"/>
    <property type="project" value="InterPro"/>
</dbReference>
<evidence type="ECO:0000256" key="5">
    <source>
        <dbReference type="RuleBase" id="RU003785"/>
    </source>
</evidence>
<dbReference type="InterPro" id="IPR039657">
    <property type="entry name" value="Dimethylallyltransferase"/>
</dbReference>
<dbReference type="GO" id="GO:0005524">
    <property type="term" value="F:ATP binding"/>
    <property type="evidence" value="ECO:0007669"/>
    <property type="project" value="UniProtKB-KW"/>
</dbReference>
<comment type="caution">
    <text evidence="6">The sequence shown here is derived from an EMBL/GenBank/DDBJ whole genome shotgun (WGS) entry which is preliminary data.</text>
</comment>
<evidence type="ECO:0000256" key="1">
    <source>
        <dbReference type="ARBA" id="ARBA00005842"/>
    </source>
</evidence>
<dbReference type="SUPFAM" id="SSF52540">
    <property type="entry name" value="P-loop containing nucleoside triphosphate hydrolases"/>
    <property type="match status" value="1"/>
</dbReference>
<keyword evidence="2 5" id="KW-0808">Transferase</keyword>
<dbReference type="PANTHER" id="PTHR11088:SF89">
    <property type="entry name" value="TRNA DIMETHYLALLYLTRANSFERASE"/>
    <property type="match status" value="1"/>
</dbReference>
<name>A0A0T6BDW9_9SCAR</name>
<evidence type="ECO:0000256" key="3">
    <source>
        <dbReference type="ARBA" id="ARBA00022741"/>
    </source>
</evidence>
<keyword evidence="7" id="KW-1185">Reference proteome</keyword>
<evidence type="ECO:0000313" key="7">
    <source>
        <dbReference type="Proteomes" id="UP000051574"/>
    </source>
</evidence>
<dbReference type="GO" id="GO:0005739">
    <property type="term" value="C:mitochondrion"/>
    <property type="evidence" value="ECO:0007669"/>
    <property type="project" value="TreeGrafter"/>
</dbReference>
<reference evidence="6 7" key="1">
    <citation type="submission" date="2015-09" db="EMBL/GenBank/DDBJ databases">
        <title>Draft genome of the scarab beetle Oryctes borbonicus.</title>
        <authorList>
            <person name="Meyer J.M."/>
            <person name="Markov G.V."/>
            <person name="Baskaran P."/>
            <person name="Herrmann M."/>
            <person name="Sommer R.J."/>
            <person name="Roedelsperger C."/>
        </authorList>
    </citation>
    <scope>NUCLEOTIDE SEQUENCE [LARGE SCALE GENOMIC DNA]</scope>
    <source>
        <strain evidence="6">OB123</strain>
        <tissue evidence="6">Whole animal</tissue>
    </source>
</reference>
<evidence type="ECO:0008006" key="8">
    <source>
        <dbReference type="Google" id="ProtNLM"/>
    </source>
</evidence>
<comment type="similarity">
    <text evidence="1 5">Belongs to the IPP transferase family.</text>
</comment>
<dbReference type="Proteomes" id="UP000051574">
    <property type="component" value="Unassembled WGS sequence"/>
</dbReference>
<dbReference type="NCBIfam" id="TIGR00174">
    <property type="entry name" value="miaA"/>
    <property type="match status" value="1"/>
</dbReference>
<dbReference type="InterPro" id="IPR027417">
    <property type="entry name" value="P-loop_NTPase"/>
</dbReference>
<evidence type="ECO:0000256" key="4">
    <source>
        <dbReference type="ARBA" id="ARBA00022840"/>
    </source>
</evidence>
<evidence type="ECO:0000313" key="6">
    <source>
        <dbReference type="EMBL" id="KRT85541.1"/>
    </source>
</evidence>
<dbReference type="InterPro" id="IPR018022">
    <property type="entry name" value="IPT"/>
</dbReference>
<sequence length="167" mass="19021">MNWKNPLIIILGATGSGKTKLSLELAQKFNSEIISADSMQLYKGLDIITAKATPQEQKLVPHHLIDILHPHECYTVLDFRNKALEIINDLHMKNKIPIVVGGTNYYIESLLWKILVEDPGNPRISVPGISPNNEHELSSEELHKRLQQLDPNMAKRLHPNNKRKILR</sequence>
<evidence type="ECO:0000256" key="2">
    <source>
        <dbReference type="ARBA" id="ARBA00022679"/>
    </source>
</evidence>
<dbReference type="AlphaFoldDB" id="A0A0T6BDW9"/>
<protein>
    <recommendedName>
        <fullName evidence="8">tRNA dimethylallyltransferase</fullName>
    </recommendedName>
</protein>
<dbReference type="GO" id="GO:0006400">
    <property type="term" value="P:tRNA modification"/>
    <property type="evidence" value="ECO:0007669"/>
    <property type="project" value="TreeGrafter"/>
</dbReference>
<dbReference type="EMBL" id="LJIG01001399">
    <property type="protein sequence ID" value="KRT85541.1"/>
    <property type="molecule type" value="Genomic_DNA"/>
</dbReference>
<keyword evidence="4 5" id="KW-0067">ATP-binding</keyword>
<proteinExistence type="inferred from homology"/>
<dbReference type="PANTHER" id="PTHR11088">
    <property type="entry name" value="TRNA DIMETHYLALLYLTRANSFERASE"/>
    <property type="match status" value="1"/>
</dbReference>
<dbReference type="OrthoDB" id="775260at2759"/>
<gene>
    <name evidence="6" type="ORF">AMK59_2458</name>
</gene>
<keyword evidence="3 5" id="KW-0547">Nucleotide-binding</keyword>